<name>A0A397UB38_9GLOM</name>
<evidence type="ECO:0000256" key="1">
    <source>
        <dbReference type="SAM" id="Phobius"/>
    </source>
</evidence>
<sequence>MCYQIGDTPEIGLSFVDVAVIYGVGAFALSLADAVVTLVCGRQLHHRFWYWCGYDDWLVADFWTYALSFISV</sequence>
<keyword evidence="1" id="KW-0472">Membrane</keyword>
<comment type="caution">
    <text evidence="2">The sequence shown here is derived from an EMBL/GenBank/DDBJ whole genome shotgun (WGS) entry which is preliminary data.</text>
</comment>
<gene>
    <name evidence="2" type="ORF">C2G38_2222601</name>
</gene>
<dbReference type="EMBL" id="QKWP01002198">
    <property type="protein sequence ID" value="RIB04356.1"/>
    <property type="molecule type" value="Genomic_DNA"/>
</dbReference>
<evidence type="ECO:0000313" key="2">
    <source>
        <dbReference type="EMBL" id="RIB04356.1"/>
    </source>
</evidence>
<keyword evidence="1" id="KW-1133">Transmembrane helix</keyword>
<proteinExistence type="predicted"/>
<accession>A0A397UB38</accession>
<feature type="transmembrane region" description="Helical" evidence="1">
    <location>
        <begin position="20"/>
        <end position="40"/>
    </location>
</feature>
<keyword evidence="3" id="KW-1185">Reference proteome</keyword>
<evidence type="ECO:0000313" key="3">
    <source>
        <dbReference type="Proteomes" id="UP000266673"/>
    </source>
</evidence>
<protein>
    <submittedName>
        <fullName evidence="2">Uncharacterized protein</fullName>
    </submittedName>
</protein>
<organism evidence="2 3">
    <name type="scientific">Gigaspora rosea</name>
    <dbReference type="NCBI Taxonomy" id="44941"/>
    <lineage>
        <taxon>Eukaryota</taxon>
        <taxon>Fungi</taxon>
        <taxon>Fungi incertae sedis</taxon>
        <taxon>Mucoromycota</taxon>
        <taxon>Glomeromycotina</taxon>
        <taxon>Glomeromycetes</taxon>
        <taxon>Diversisporales</taxon>
        <taxon>Gigasporaceae</taxon>
        <taxon>Gigaspora</taxon>
    </lineage>
</organism>
<keyword evidence="1" id="KW-0812">Transmembrane</keyword>
<dbReference type="Proteomes" id="UP000266673">
    <property type="component" value="Unassembled WGS sequence"/>
</dbReference>
<dbReference type="AlphaFoldDB" id="A0A397UB38"/>
<reference evidence="2 3" key="1">
    <citation type="submission" date="2018-06" db="EMBL/GenBank/DDBJ databases">
        <title>Comparative genomics reveals the genomic features of Rhizophagus irregularis, R. cerebriforme, R. diaphanum and Gigaspora rosea, and their symbiotic lifestyle signature.</title>
        <authorList>
            <person name="Morin E."/>
            <person name="San Clemente H."/>
            <person name="Chen E.C.H."/>
            <person name="De La Providencia I."/>
            <person name="Hainaut M."/>
            <person name="Kuo A."/>
            <person name="Kohler A."/>
            <person name="Murat C."/>
            <person name="Tang N."/>
            <person name="Roy S."/>
            <person name="Loubradou J."/>
            <person name="Henrissat B."/>
            <person name="Grigoriev I.V."/>
            <person name="Corradi N."/>
            <person name="Roux C."/>
            <person name="Martin F.M."/>
        </authorList>
    </citation>
    <scope>NUCLEOTIDE SEQUENCE [LARGE SCALE GENOMIC DNA]</scope>
    <source>
        <strain evidence="2 3">DAOM 194757</strain>
    </source>
</reference>